<dbReference type="GO" id="GO:0001849">
    <property type="term" value="F:complement component C1q complex binding"/>
    <property type="evidence" value="ECO:0007669"/>
    <property type="project" value="TreeGrafter"/>
</dbReference>
<dbReference type="Pfam" id="PF26206">
    <property type="entry name" value="PTX3_N"/>
    <property type="match status" value="1"/>
</dbReference>
<feature type="signal peptide" evidence="3">
    <location>
        <begin position="1"/>
        <end position="20"/>
    </location>
</feature>
<dbReference type="SUPFAM" id="SSF49899">
    <property type="entry name" value="Concanavalin A-like lectins/glucanases"/>
    <property type="match status" value="1"/>
</dbReference>
<evidence type="ECO:0000259" key="4">
    <source>
        <dbReference type="PROSITE" id="PS51828"/>
    </source>
</evidence>
<reference evidence="5" key="1">
    <citation type="submission" date="2021-01" db="EMBL/GenBank/DDBJ databases">
        <authorList>
            <person name="Zahm M."/>
            <person name="Roques C."/>
            <person name="Cabau C."/>
            <person name="Klopp C."/>
            <person name="Donnadieu C."/>
            <person name="Jouanno E."/>
            <person name="Lampietro C."/>
            <person name="Louis A."/>
            <person name="Herpin A."/>
            <person name="Echchiki A."/>
            <person name="Berthelot C."/>
            <person name="Parey E."/>
            <person name="Roest-Crollius H."/>
            <person name="Braasch I."/>
            <person name="Postlethwait J."/>
            <person name="Bobe J."/>
            <person name="Montfort J."/>
            <person name="Bouchez O."/>
            <person name="Begum T."/>
            <person name="Mejri S."/>
            <person name="Adams A."/>
            <person name="Chen W.-J."/>
            <person name="Guiguen Y."/>
        </authorList>
    </citation>
    <scope>NUCLEOTIDE SEQUENCE</scope>
    <source>
        <tissue evidence="5">Blood</tissue>
    </source>
</reference>
<protein>
    <recommendedName>
        <fullName evidence="4">Pentraxin (PTX) domain-containing protein</fullName>
    </recommendedName>
</protein>
<dbReference type="GO" id="GO:0005615">
    <property type="term" value="C:extracellular space"/>
    <property type="evidence" value="ECO:0007669"/>
    <property type="project" value="TreeGrafter"/>
</dbReference>
<dbReference type="InterPro" id="IPR013320">
    <property type="entry name" value="ConA-like_dom_sf"/>
</dbReference>
<evidence type="ECO:0000313" key="6">
    <source>
        <dbReference type="Proteomes" id="UP000829720"/>
    </source>
</evidence>
<dbReference type="InterPro" id="IPR058832">
    <property type="entry name" value="PTX3_N"/>
</dbReference>
<feature type="domain" description="Pentraxin (PTX)" evidence="4">
    <location>
        <begin position="217"/>
        <end position="416"/>
    </location>
</feature>
<dbReference type="InterPro" id="IPR042837">
    <property type="entry name" value="PTX3"/>
</dbReference>
<sequence length="416" mass="44967">MSLPLALLATCLLFCTGVHGYEDDDFQVNYDVSYYNEITEDERDVGPTLPPCQAQELSRWDKLFTMLEDSQMRQNMLLHSVDEGVRAELQALRSELRRVSPGDAPACVAAADRLAAQVGGKLEQALERVEGAAARQEGALQQLQDASRHQAARMGKLEQACLGISKAGPAPHKQQDVTGGISLEKTLTAMATDLQRVQTQLDLSQRQAAHNFLPAGCEMALLFPQRSRRIYAAVNLDSPMALQAFTVCLWAKATKALNRTVLFSYGTRRNPQEVQLALSTSGGTVHRGGEAHLVKTQGVALDGHWGHYCGTWSSDQGLASLWVNGQREASSPGVAEGHSLPEGGTMVLGQEKNGFFDPMLAFAGKMTGLNVWDRVLVAEEISQHAQADGTSCSGRGNVVGWGISEIVPHGGAQYIN</sequence>
<evidence type="ECO:0000256" key="1">
    <source>
        <dbReference type="ARBA" id="ARBA00023157"/>
    </source>
</evidence>
<dbReference type="Pfam" id="PF00354">
    <property type="entry name" value="Pentaxin"/>
    <property type="match status" value="1"/>
</dbReference>
<dbReference type="InterPro" id="IPR030476">
    <property type="entry name" value="Pentaxin_CS"/>
</dbReference>
<dbReference type="EMBL" id="JAERUA010000024">
    <property type="protein sequence ID" value="KAI1883299.1"/>
    <property type="molecule type" value="Genomic_DNA"/>
</dbReference>
<name>A0A8T3CE66_9TELE</name>
<evidence type="ECO:0000256" key="3">
    <source>
        <dbReference type="SAM" id="SignalP"/>
    </source>
</evidence>
<dbReference type="AlphaFoldDB" id="A0A8T3CE66"/>
<dbReference type="PANTHER" id="PTHR46943">
    <property type="entry name" value="PENTRAXIN-RELATED PROTEIN PTX3"/>
    <property type="match status" value="1"/>
</dbReference>
<dbReference type="PANTHER" id="PTHR46943:SF1">
    <property type="entry name" value="PENTRAXIN-RELATED PROTEIN PTX3"/>
    <property type="match status" value="1"/>
</dbReference>
<dbReference type="PROSITE" id="PS51828">
    <property type="entry name" value="PTX_2"/>
    <property type="match status" value="1"/>
</dbReference>
<keyword evidence="1" id="KW-1015">Disulfide bond</keyword>
<feature type="chain" id="PRO_5035713856" description="Pentraxin (PTX) domain-containing protein" evidence="3">
    <location>
        <begin position="21"/>
        <end position="416"/>
    </location>
</feature>
<accession>A0A8T3CE66</accession>
<dbReference type="Proteomes" id="UP000829720">
    <property type="component" value="Unassembled WGS sequence"/>
</dbReference>
<dbReference type="InterPro" id="IPR001759">
    <property type="entry name" value="PTX_dom"/>
</dbReference>
<comment type="caution">
    <text evidence="5">The sequence shown here is derived from an EMBL/GenBank/DDBJ whole genome shotgun (WGS) entry which is preliminary data.</text>
</comment>
<evidence type="ECO:0000313" key="5">
    <source>
        <dbReference type="EMBL" id="KAI1883299.1"/>
    </source>
</evidence>
<dbReference type="OrthoDB" id="10009351at2759"/>
<dbReference type="PROSITE" id="PS00289">
    <property type="entry name" value="PTX_1"/>
    <property type="match status" value="1"/>
</dbReference>
<dbReference type="SMART" id="SM00159">
    <property type="entry name" value="PTX"/>
    <property type="match status" value="1"/>
</dbReference>
<comment type="caution">
    <text evidence="2">Lacks conserved residue(s) required for the propagation of feature annotation.</text>
</comment>
<proteinExistence type="predicted"/>
<dbReference type="GO" id="GO:0045087">
    <property type="term" value="P:innate immune response"/>
    <property type="evidence" value="ECO:0007669"/>
    <property type="project" value="TreeGrafter"/>
</dbReference>
<dbReference type="Gene3D" id="2.60.120.200">
    <property type="match status" value="1"/>
</dbReference>
<organism evidence="5 6">
    <name type="scientific">Albula goreensis</name>
    <dbReference type="NCBI Taxonomy" id="1534307"/>
    <lineage>
        <taxon>Eukaryota</taxon>
        <taxon>Metazoa</taxon>
        <taxon>Chordata</taxon>
        <taxon>Craniata</taxon>
        <taxon>Vertebrata</taxon>
        <taxon>Euteleostomi</taxon>
        <taxon>Actinopterygii</taxon>
        <taxon>Neopterygii</taxon>
        <taxon>Teleostei</taxon>
        <taxon>Albuliformes</taxon>
        <taxon>Albulidae</taxon>
        <taxon>Albula</taxon>
    </lineage>
</organism>
<keyword evidence="3" id="KW-0732">Signal</keyword>
<dbReference type="PRINTS" id="PR00895">
    <property type="entry name" value="PENTAXIN"/>
</dbReference>
<gene>
    <name evidence="5" type="ORF">AGOR_G00243770</name>
</gene>
<evidence type="ECO:0000256" key="2">
    <source>
        <dbReference type="PROSITE-ProRule" id="PRU01172"/>
    </source>
</evidence>
<keyword evidence="6" id="KW-1185">Reference proteome</keyword>